<feature type="region of interest" description="Disordered" evidence="1">
    <location>
        <begin position="97"/>
        <end position="124"/>
    </location>
</feature>
<dbReference type="RefSeq" id="WP_204735626.1">
    <property type="nucleotide sequence ID" value="NZ_JAVDWE010000022.1"/>
</dbReference>
<organism evidence="3 4">
    <name type="scientific">Hydrogenophaga laconesensis</name>
    <dbReference type="NCBI Taxonomy" id="1805971"/>
    <lineage>
        <taxon>Bacteria</taxon>
        <taxon>Pseudomonadati</taxon>
        <taxon>Pseudomonadota</taxon>
        <taxon>Betaproteobacteria</taxon>
        <taxon>Burkholderiales</taxon>
        <taxon>Comamonadaceae</taxon>
        <taxon>Hydrogenophaga</taxon>
    </lineage>
</organism>
<protein>
    <submittedName>
        <fullName evidence="3">Multicomponent Na+:H+ antiporter subunit G</fullName>
    </submittedName>
</protein>
<comment type="caution">
    <text evidence="3">The sequence shown here is derived from an EMBL/GenBank/DDBJ whole genome shotgun (WGS) entry which is preliminary data.</text>
</comment>
<evidence type="ECO:0000256" key="2">
    <source>
        <dbReference type="SAM" id="Phobius"/>
    </source>
</evidence>
<evidence type="ECO:0000313" key="3">
    <source>
        <dbReference type="EMBL" id="MDR7097302.1"/>
    </source>
</evidence>
<feature type="transmembrane region" description="Helical" evidence="2">
    <location>
        <begin position="45"/>
        <end position="64"/>
    </location>
</feature>
<dbReference type="Proteomes" id="UP001265550">
    <property type="component" value="Unassembled WGS sequence"/>
</dbReference>
<dbReference type="PANTHER" id="PTHR34703">
    <property type="entry name" value="ANTIPORTER SUBUNIT MNHG2-RELATED"/>
    <property type="match status" value="1"/>
</dbReference>
<accession>A0ABU1VII4</accession>
<feature type="transmembrane region" description="Helical" evidence="2">
    <location>
        <begin position="70"/>
        <end position="89"/>
    </location>
</feature>
<reference evidence="3 4" key="1">
    <citation type="submission" date="2023-07" db="EMBL/GenBank/DDBJ databases">
        <title>Sorghum-associated microbial communities from plants grown in Nebraska, USA.</title>
        <authorList>
            <person name="Schachtman D."/>
        </authorList>
    </citation>
    <scope>NUCLEOTIDE SEQUENCE [LARGE SCALE GENOMIC DNA]</scope>
    <source>
        <strain evidence="3 4">BE240</strain>
    </source>
</reference>
<evidence type="ECO:0000313" key="4">
    <source>
        <dbReference type="Proteomes" id="UP001265550"/>
    </source>
</evidence>
<dbReference type="PANTHER" id="PTHR34703:SF1">
    <property type="entry name" value="ANTIPORTER SUBUNIT MNHG2-RELATED"/>
    <property type="match status" value="1"/>
</dbReference>
<keyword evidence="2" id="KW-1133">Transmembrane helix</keyword>
<keyword evidence="2" id="KW-0472">Membrane</keyword>
<keyword evidence="4" id="KW-1185">Reference proteome</keyword>
<dbReference type="EMBL" id="JAVDWE010000022">
    <property type="protein sequence ID" value="MDR7097302.1"/>
    <property type="molecule type" value="Genomic_DNA"/>
</dbReference>
<keyword evidence="2" id="KW-0812">Transmembrane</keyword>
<dbReference type="InterPro" id="IPR005133">
    <property type="entry name" value="PhaG_MnhG_YufB"/>
</dbReference>
<dbReference type="Pfam" id="PF03334">
    <property type="entry name" value="PhaG_MnhG_YufB"/>
    <property type="match status" value="1"/>
</dbReference>
<evidence type="ECO:0000256" key="1">
    <source>
        <dbReference type="SAM" id="MobiDB-lite"/>
    </source>
</evidence>
<name>A0ABU1VII4_9BURK</name>
<gene>
    <name evidence="3" type="ORF">J2X09_005076</name>
</gene>
<sequence length="124" mass="12805">MTGIPWREGLSLTLIGAGALFFMAGSVGVLRLPDLLSRLHALTKADNLGLGLVVAGLMLQAANVQEVLKLLLVWLLVLFASSVACYLVARSATASVVRADDGSPMQPTRPAPPGEPAAGGDDGR</sequence>
<feature type="transmembrane region" description="Helical" evidence="2">
    <location>
        <begin position="12"/>
        <end position="33"/>
    </location>
</feature>
<proteinExistence type="predicted"/>